<accession>A0A0E9RJD9</accession>
<protein>
    <submittedName>
        <fullName evidence="1">Uncharacterized protein</fullName>
    </submittedName>
</protein>
<name>A0A0E9RJD9_ANGAN</name>
<sequence>MREKLTLKWGFKKHNHFVTIFPVPPNCILVQFIAETLMKKQTLVTFPATQSHGT</sequence>
<dbReference type="AlphaFoldDB" id="A0A0E9RJD9"/>
<evidence type="ECO:0000313" key="1">
    <source>
        <dbReference type="EMBL" id="JAH28580.1"/>
    </source>
</evidence>
<proteinExistence type="predicted"/>
<reference evidence="1" key="1">
    <citation type="submission" date="2014-11" db="EMBL/GenBank/DDBJ databases">
        <authorList>
            <person name="Amaro Gonzalez C."/>
        </authorList>
    </citation>
    <scope>NUCLEOTIDE SEQUENCE</scope>
</reference>
<organism evidence="1">
    <name type="scientific">Anguilla anguilla</name>
    <name type="common">European freshwater eel</name>
    <name type="synonym">Muraena anguilla</name>
    <dbReference type="NCBI Taxonomy" id="7936"/>
    <lineage>
        <taxon>Eukaryota</taxon>
        <taxon>Metazoa</taxon>
        <taxon>Chordata</taxon>
        <taxon>Craniata</taxon>
        <taxon>Vertebrata</taxon>
        <taxon>Euteleostomi</taxon>
        <taxon>Actinopterygii</taxon>
        <taxon>Neopterygii</taxon>
        <taxon>Teleostei</taxon>
        <taxon>Anguilliformes</taxon>
        <taxon>Anguillidae</taxon>
        <taxon>Anguilla</taxon>
    </lineage>
</organism>
<reference evidence="1" key="2">
    <citation type="journal article" date="2015" name="Fish Shellfish Immunol.">
        <title>Early steps in the European eel (Anguilla anguilla)-Vibrio vulnificus interaction in the gills: Role of the RtxA13 toxin.</title>
        <authorList>
            <person name="Callol A."/>
            <person name="Pajuelo D."/>
            <person name="Ebbesson L."/>
            <person name="Teles M."/>
            <person name="MacKenzie S."/>
            <person name="Amaro C."/>
        </authorList>
    </citation>
    <scope>NUCLEOTIDE SEQUENCE</scope>
</reference>
<dbReference type="EMBL" id="GBXM01079997">
    <property type="protein sequence ID" value="JAH28580.1"/>
    <property type="molecule type" value="Transcribed_RNA"/>
</dbReference>